<dbReference type="AlphaFoldDB" id="X0GJ51"/>
<dbReference type="Proteomes" id="UP000030676">
    <property type="component" value="Unassembled WGS sequence"/>
</dbReference>
<dbReference type="EMBL" id="KK034878">
    <property type="protein sequence ID" value="EXL63687.1"/>
    <property type="molecule type" value="Genomic_DNA"/>
</dbReference>
<protein>
    <submittedName>
        <fullName evidence="1">Uncharacterized protein</fullName>
    </submittedName>
</protein>
<name>X0GJ51_FUSOX</name>
<sequence length="30" mass="3541">FKQLDQNLKKIKQIDKGESDERLKNILQGI</sequence>
<reference evidence="1" key="1">
    <citation type="submission" date="2011-11" db="EMBL/GenBank/DDBJ databases">
        <title>The Genome Sequence of Fusarium oxysporum PHW808.</title>
        <authorList>
            <consortium name="The Broad Institute Genome Sequencing Platform"/>
            <person name="Ma L.-J."/>
            <person name="Gale L.R."/>
            <person name="Schwartz D.C."/>
            <person name="Zhou S."/>
            <person name="Corby-Kistler H."/>
            <person name="Young S.K."/>
            <person name="Zeng Q."/>
            <person name="Gargeya S."/>
            <person name="Fitzgerald M."/>
            <person name="Haas B."/>
            <person name="Abouelleil A."/>
            <person name="Alvarado L."/>
            <person name="Arachchi H.M."/>
            <person name="Berlin A."/>
            <person name="Brown A."/>
            <person name="Chapman S.B."/>
            <person name="Chen Z."/>
            <person name="Dunbar C."/>
            <person name="Freedman E."/>
            <person name="Gearin G."/>
            <person name="Goldberg J."/>
            <person name="Griggs A."/>
            <person name="Gujja S."/>
            <person name="Heiman D."/>
            <person name="Howarth C."/>
            <person name="Larson L."/>
            <person name="Lui A."/>
            <person name="MacDonald P.J.P."/>
            <person name="Montmayeur A."/>
            <person name="Murphy C."/>
            <person name="Neiman D."/>
            <person name="Pearson M."/>
            <person name="Priest M."/>
            <person name="Roberts A."/>
            <person name="Saif S."/>
            <person name="Shea T."/>
            <person name="Shenoy N."/>
            <person name="Sisk P."/>
            <person name="Stolte C."/>
            <person name="Sykes S."/>
            <person name="Wortman J."/>
            <person name="Nusbaum C."/>
            <person name="Birren B."/>
        </authorList>
    </citation>
    <scope>NUCLEOTIDE SEQUENCE [LARGE SCALE GENOMIC DNA]</scope>
    <source>
        <strain evidence="1">54008</strain>
    </source>
</reference>
<organism evidence="1">
    <name type="scientific">Fusarium oxysporum f. sp. conglutinans race 2 54008</name>
    <dbReference type="NCBI Taxonomy" id="1089457"/>
    <lineage>
        <taxon>Eukaryota</taxon>
        <taxon>Fungi</taxon>
        <taxon>Dikarya</taxon>
        <taxon>Ascomycota</taxon>
        <taxon>Pezizomycotina</taxon>
        <taxon>Sordariomycetes</taxon>
        <taxon>Hypocreomycetidae</taxon>
        <taxon>Hypocreales</taxon>
        <taxon>Nectriaceae</taxon>
        <taxon>Fusarium</taxon>
        <taxon>Fusarium oxysporum species complex</taxon>
    </lineage>
</organism>
<feature type="non-terminal residue" evidence="1">
    <location>
        <position position="1"/>
    </location>
</feature>
<reference evidence="1" key="2">
    <citation type="submission" date="2014-03" db="EMBL/GenBank/DDBJ databases">
        <title>The Genome Annotation of Fusarium oxysporum PHW808.</title>
        <authorList>
            <consortium name="The Broad Institute Genomics Platform"/>
            <person name="Ma L.-J."/>
            <person name="Corby-Kistler H."/>
            <person name="Broz K."/>
            <person name="Gale L.R."/>
            <person name="Jonkers W."/>
            <person name="O'Donnell K."/>
            <person name="Ploetz R."/>
            <person name="Steinberg C."/>
            <person name="Schwartz D.C."/>
            <person name="VanEtten H."/>
            <person name="Zhou S."/>
            <person name="Young S.K."/>
            <person name="Zeng Q."/>
            <person name="Gargeya S."/>
            <person name="Fitzgerald M."/>
            <person name="Abouelleil A."/>
            <person name="Alvarado L."/>
            <person name="Chapman S.B."/>
            <person name="Gainer-Dewar J."/>
            <person name="Goldberg J."/>
            <person name="Griggs A."/>
            <person name="Gujja S."/>
            <person name="Hansen M."/>
            <person name="Howarth C."/>
            <person name="Imamovic A."/>
            <person name="Ireland A."/>
            <person name="Larimer J."/>
            <person name="McCowan C."/>
            <person name="Murphy C."/>
            <person name="Pearson M."/>
            <person name="Poon T.W."/>
            <person name="Priest M."/>
            <person name="Roberts A."/>
            <person name="Saif S."/>
            <person name="Shea T."/>
            <person name="Sykes S."/>
            <person name="Wortman J."/>
            <person name="Nusbaum C."/>
            <person name="Birren B."/>
        </authorList>
    </citation>
    <scope>NUCLEOTIDE SEQUENCE</scope>
    <source>
        <strain evidence="1">54008</strain>
    </source>
</reference>
<proteinExistence type="predicted"/>
<accession>X0GJ51</accession>
<gene>
    <name evidence="1" type="ORF">FOPG_20039</name>
</gene>
<dbReference type="HOGENOM" id="CLU_3408132_0_0_1"/>
<evidence type="ECO:0000313" key="1">
    <source>
        <dbReference type="EMBL" id="EXL63687.1"/>
    </source>
</evidence>